<dbReference type="Proteomes" id="UP001142489">
    <property type="component" value="Unassembled WGS sequence"/>
</dbReference>
<reference evidence="2" key="1">
    <citation type="journal article" date="2023" name="DNA Res.">
        <title>Chromosome-level genome assembly of Phrynocephalus forsythii using third-generation DNA sequencing and Hi-C analysis.</title>
        <authorList>
            <person name="Qi Y."/>
            <person name="Zhao W."/>
            <person name="Zhao Y."/>
            <person name="Niu C."/>
            <person name="Cao S."/>
            <person name="Zhang Y."/>
        </authorList>
    </citation>
    <scope>NUCLEOTIDE SEQUENCE</scope>
    <source>
        <tissue evidence="2">Muscle</tissue>
    </source>
</reference>
<keyword evidence="3" id="KW-1185">Reference proteome</keyword>
<evidence type="ECO:0000256" key="1">
    <source>
        <dbReference type="SAM" id="MobiDB-lite"/>
    </source>
</evidence>
<evidence type="ECO:0000313" key="3">
    <source>
        <dbReference type="Proteomes" id="UP001142489"/>
    </source>
</evidence>
<gene>
    <name evidence="2" type="ORF">JRQ81_006596</name>
</gene>
<proteinExistence type="predicted"/>
<evidence type="ECO:0000313" key="2">
    <source>
        <dbReference type="EMBL" id="KAJ7341745.1"/>
    </source>
</evidence>
<feature type="region of interest" description="Disordered" evidence="1">
    <location>
        <begin position="35"/>
        <end position="60"/>
    </location>
</feature>
<organism evidence="2 3">
    <name type="scientific">Phrynocephalus forsythii</name>
    <dbReference type="NCBI Taxonomy" id="171643"/>
    <lineage>
        <taxon>Eukaryota</taxon>
        <taxon>Metazoa</taxon>
        <taxon>Chordata</taxon>
        <taxon>Craniata</taxon>
        <taxon>Vertebrata</taxon>
        <taxon>Euteleostomi</taxon>
        <taxon>Lepidosauria</taxon>
        <taxon>Squamata</taxon>
        <taxon>Bifurcata</taxon>
        <taxon>Unidentata</taxon>
        <taxon>Episquamata</taxon>
        <taxon>Toxicofera</taxon>
        <taxon>Iguania</taxon>
        <taxon>Acrodonta</taxon>
        <taxon>Agamidae</taxon>
        <taxon>Agaminae</taxon>
        <taxon>Phrynocephalus</taxon>
    </lineage>
</organism>
<protein>
    <submittedName>
        <fullName evidence="2">Uncharacterized protein</fullName>
    </submittedName>
</protein>
<name>A0A9Q0Y3K2_9SAUR</name>
<dbReference type="EMBL" id="JAPFRF010000002">
    <property type="protein sequence ID" value="KAJ7341745.1"/>
    <property type="molecule type" value="Genomic_DNA"/>
</dbReference>
<sequence length="77" mass="8824">MKLTVITAETGQGMNSREIKMRQMRSKDAVPIEKKCQFEERDPDSYSPYDPKRPQGMEHLTDSSSTFKISLIAVCKK</sequence>
<comment type="caution">
    <text evidence="2">The sequence shown here is derived from an EMBL/GenBank/DDBJ whole genome shotgun (WGS) entry which is preliminary data.</text>
</comment>
<dbReference type="AlphaFoldDB" id="A0A9Q0Y3K2"/>
<accession>A0A9Q0Y3K2</accession>